<organism evidence="2 3">
    <name type="scientific">Mikania micrantha</name>
    <name type="common">bitter vine</name>
    <dbReference type="NCBI Taxonomy" id="192012"/>
    <lineage>
        <taxon>Eukaryota</taxon>
        <taxon>Viridiplantae</taxon>
        <taxon>Streptophyta</taxon>
        <taxon>Embryophyta</taxon>
        <taxon>Tracheophyta</taxon>
        <taxon>Spermatophyta</taxon>
        <taxon>Magnoliopsida</taxon>
        <taxon>eudicotyledons</taxon>
        <taxon>Gunneridae</taxon>
        <taxon>Pentapetalae</taxon>
        <taxon>asterids</taxon>
        <taxon>campanulids</taxon>
        <taxon>Asterales</taxon>
        <taxon>Asteraceae</taxon>
        <taxon>Asteroideae</taxon>
        <taxon>Heliantheae alliance</taxon>
        <taxon>Eupatorieae</taxon>
        <taxon>Mikania</taxon>
    </lineage>
</organism>
<dbReference type="EMBL" id="SZYD01000001">
    <property type="protein sequence ID" value="KAD7478435.1"/>
    <property type="molecule type" value="Genomic_DNA"/>
</dbReference>
<dbReference type="AlphaFoldDB" id="A0A5N6Q1B8"/>
<proteinExistence type="predicted"/>
<comment type="caution">
    <text evidence="2">The sequence shown here is derived from an EMBL/GenBank/DDBJ whole genome shotgun (WGS) entry which is preliminary data.</text>
</comment>
<evidence type="ECO:0000256" key="1">
    <source>
        <dbReference type="SAM" id="MobiDB-lite"/>
    </source>
</evidence>
<keyword evidence="3" id="KW-1185">Reference proteome</keyword>
<sequence>MATEMGSKAALAVVGWKGSSGGTSGGSSSMVGRHLIDMQGKCVHVHQRCCVAPTSATTTSATTMGVRLFQAACGIWFGCSSSEGSPGCLSSIPGESQSKGKDPVCKANTNRPRQGHRRLRKRAETPRPVPAQYTQPNQDMKKATLLRQGNKDQLS</sequence>
<evidence type="ECO:0000313" key="3">
    <source>
        <dbReference type="Proteomes" id="UP000326396"/>
    </source>
</evidence>
<evidence type="ECO:0000313" key="2">
    <source>
        <dbReference type="EMBL" id="KAD7478435.1"/>
    </source>
</evidence>
<reference evidence="2 3" key="1">
    <citation type="submission" date="2019-05" db="EMBL/GenBank/DDBJ databases">
        <title>Mikania micrantha, genome provides insights into the molecular mechanism of rapid growth.</title>
        <authorList>
            <person name="Liu B."/>
        </authorList>
    </citation>
    <scope>NUCLEOTIDE SEQUENCE [LARGE SCALE GENOMIC DNA]</scope>
    <source>
        <strain evidence="2">NLD-2019</strain>
        <tissue evidence="2">Leaf</tissue>
    </source>
</reference>
<feature type="region of interest" description="Disordered" evidence="1">
    <location>
        <begin position="83"/>
        <end position="155"/>
    </location>
</feature>
<accession>A0A5N6Q1B8</accession>
<dbReference type="Proteomes" id="UP000326396">
    <property type="component" value="Linkage Group LG1"/>
</dbReference>
<gene>
    <name evidence="2" type="ORF">E3N88_01571</name>
</gene>
<name>A0A5N6Q1B8_9ASTR</name>
<protein>
    <submittedName>
        <fullName evidence="2">Uncharacterized protein</fullName>
    </submittedName>
</protein>